<evidence type="ECO:0000256" key="2">
    <source>
        <dbReference type="ARBA" id="ARBA00022448"/>
    </source>
</evidence>
<feature type="compositionally biased region" description="Basic and acidic residues" evidence="10">
    <location>
        <begin position="281"/>
        <end position="296"/>
    </location>
</feature>
<keyword evidence="2" id="KW-0813">Transport</keyword>
<evidence type="ECO:0000256" key="10">
    <source>
        <dbReference type="SAM" id="MobiDB-lite"/>
    </source>
</evidence>
<feature type="region of interest" description="Disordered" evidence="10">
    <location>
        <begin position="241"/>
        <end position="427"/>
    </location>
</feature>
<evidence type="ECO:0000256" key="6">
    <source>
        <dbReference type="ARBA" id="ARBA00022989"/>
    </source>
</evidence>
<keyword evidence="8 11" id="KW-0472">Membrane</keyword>
<name>A0A5A8DWE8_CAFRO</name>
<organism evidence="12 13">
    <name type="scientific">Cafeteria roenbergensis</name>
    <name type="common">Marine flagellate</name>
    <dbReference type="NCBI Taxonomy" id="33653"/>
    <lineage>
        <taxon>Eukaryota</taxon>
        <taxon>Sar</taxon>
        <taxon>Stramenopiles</taxon>
        <taxon>Bigyra</taxon>
        <taxon>Opalozoa</taxon>
        <taxon>Bicosoecida</taxon>
        <taxon>Cafeteriaceae</taxon>
        <taxon>Cafeteria</taxon>
    </lineage>
</organism>
<dbReference type="InterPro" id="IPR039204">
    <property type="entry name" value="MRS2-like"/>
</dbReference>
<dbReference type="PANTHER" id="PTHR13890:SF0">
    <property type="entry name" value="MAGNESIUM TRANSPORTER MRS2 HOMOLOG, MITOCHONDRIAL"/>
    <property type="match status" value="1"/>
</dbReference>
<feature type="region of interest" description="Disordered" evidence="10">
    <location>
        <begin position="28"/>
        <end position="56"/>
    </location>
</feature>
<reference evidence="12 13" key="1">
    <citation type="submission" date="2019-07" db="EMBL/GenBank/DDBJ databases">
        <title>Genomes of Cafeteria roenbergensis.</title>
        <authorList>
            <person name="Fischer M.G."/>
            <person name="Hackl T."/>
            <person name="Roman M."/>
        </authorList>
    </citation>
    <scope>NUCLEOTIDE SEQUENCE [LARGE SCALE GENOMIC DNA]</scope>
    <source>
        <strain evidence="12 13">RCC970-E3</strain>
    </source>
</reference>
<evidence type="ECO:0000256" key="4">
    <source>
        <dbReference type="ARBA" id="ARBA00022842"/>
    </source>
</evidence>
<dbReference type="EMBL" id="VLTL01000019">
    <property type="protein sequence ID" value="KAA0169766.1"/>
    <property type="molecule type" value="Genomic_DNA"/>
</dbReference>
<feature type="compositionally biased region" description="Basic and acidic residues" evidence="10">
    <location>
        <begin position="396"/>
        <end position="412"/>
    </location>
</feature>
<sequence length="568" mass="60502">MRKDDPNLYHRRMRRVDLLVEARRHAGGGIGPVTGEPLQRLGSQESSAGWASPGLRPGRSKLARSRLAMLDAPTVQPRDLRLVDPLFASSQEPAIEPRRGCIIVNLPPTRAIVTRDRCYFIPSDGVDEELRTLADRVLCSASAAAAAEAAAEAAAIAAAEAAEDARYGNSSDTPTAAEHSEELASLQERGRALSHCLESVLESPSAMARLDLTAVETARCKEVERRAMEQRSALAEARYAMRRRGAHQRGVSSSRMSPLPFGKGSGQATWVGPDGSTWVRMRRESHADDTSDDGRSSEAASVPAAGPTGSTAAVASGRDRQSVRSGLGRRSHRSQGGGRSSARSGSAPVREAVDEGDDEDEDEDEDEDGQEQGEDQREEQGEEEDAASASGVGADVSRRDVALLRRTPERRLAGAGPHDSEDEEDDPMPELMLHEDVDDDSAAAAFFGDAVELLLESYLGEVEAALSDARKLQNEAETSERQLSLLLSASRNALLRTDLTISVVGVCLALLSAIGGFMGMNVPNGLETASSGTDGPFTLIVAVSTASATVLAVVVLLFLQRFLRVSAD</sequence>
<keyword evidence="3 11" id="KW-0812">Transmembrane</keyword>
<evidence type="ECO:0000256" key="8">
    <source>
        <dbReference type="ARBA" id="ARBA00023136"/>
    </source>
</evidence>
<keyword evidence="6 11" id="KW-1133">Transmembrane helix</keyword>
<accession>A0A5A8DWE8</accession>
<keyword evidence="5" id="KW-0809">Transit peptide</keyword>
<protein>
    <recommendedName>
        <fullName evidence="14">Magnesium transporter</fullName>
    </recommendedName>
</protein>
<dbReference type="GO" id="GO:0016020">
    <property type="term" value="C:membrane"/>
    <property type="evidence" value="ECO:0007669"/>
    <property type="project" value="UniProtKB-SubCell"/>
</dbReference>
<evidence type="ECO:0000313" key="12">
    <source>
        <dbReference type="EMBL" id="KAA0169766.1"/>
    </source>
</evidence>
<comment type="subcellular location">
    <subcellularLocation>
        <location evidence="1">Membrane</location>
        <topology evidence="1">Multi-pass membrane protein</topology>
    </subcellularLocation>
</comment>
<evidence type="ECO:0008006" key="14">
    <source>
        <dbReference type="Google" id="ProtNLM"/>
    </source>
</evidence>
<evidence type="ECO:0000256" key="3">
    <source>
        <dbReference type="ARBA" id="ARBA00022692"/>
    </source>
</evidence>
<keyword evidence="7" id="KW-0406">Ion transport</keyword>
<evidence type="ECO:0000313" key="13">
    <source>
        <dbReference type="Proteomes" id="UP000324907"/>
    </source>
</evidence>
<dbReference type="Proteomes" id="UP000324907">
    <property type="component" value="Unassembled WGS sequence"/>
</dbReference>
<feature type="transmembrane region" description="Helical" evidence="11">
    <location>
        <begin position="499"/>
        <end position="517"/>
    </location>
</feature>
<evidence type="ECO:0000256" key="7">
    <source>
        <dbReference type="ARBA" id="ARBA00023065"/>
    </source>
</evidence>
<keyword evidence="4" id="KW-0460">Magnesium</keyword>
<dbReference type="AlphaFoldDB" id="A0A5A8DWE8"/>
<evidence type="ECO:0000256" key="11">
    <source>
        <dbReference type="SAM" id="Phobius"/>
    </source>
</evidence>
<comment type="caution">
    <text evidence="12">The sequence shown here is derived from an EMBL/GenBank/DDBJ whole genome shotgun (WGS) entry which is preliminary data.</text>
</comment>
<feature type="transmembrane region" description="Helical" evidence="11">
    <location>
        <begin position="537"/>
        <end position="559"/>
    </location>
</feature>
<keyword evidence="9" id="KW-0175">Coiled coil</keyword>
<dbReference type="Gene3D" id="2.40.128.330">
    <property type="match status" value="1"/>
</dbReference>
<dbReference type="PANTHER" id="PTHR13890">
    <property type="entry name" value="RNA SPLICING PROTEIN MRS2, MITOCHONDRIAL"/>
    <property type="match status" value="1"/>
</dbReference>
<gene>
    <name evidence="12" type="ORF">FNF28_01885</name>
</gene>
<proteinExistence type="predicted"/>
<evidence type="ECO:0000256" key="9">
    <source>
        <dbReference type="SAM" id="Coils"/>
    </source>
</evidence>
<feature type="coiled-coil region" evidence="9">
    <location>
        <begin position="455"/>
        <end position="489"/>
    </location>
</feature>
<evidence type="ECO:0000256" key="1">
    <source>
        <dbReference type="ARBA" id="ARBA00004141"/>
    </source>
</evidence>
<feature type="region of interest" description="Disordered" evidence="10">
    <location>
        <begin position="166"/>
        <end position="185"/>
    </location>
</feature>
<feature type="compositionally biased region" description="Acidic residues" evidence="10">
    <location>
        <begin position="354"/>
        <end position="373"/>
    </location>
</feature>
<dbReference type="GO" id="GO:0015095">
    <property type="term" value="F:magnesium ion transmembrane transporter activity"/>
    <property type="evidence" value="ECO:0007669"/>
    <property type="project" value="TreeGrafter"/>
</dbReference>
<evidence type="ECO:0000256" key="5">
    <source>
        <dbReference type="ARBA" id="ARBA00022946"/>
    </source>
</evidence>